<gene>
    <name evidence="1" type="ORF">NTJ_00476</name>
</gene>
<sequence>MLCSCGTGEESEYENCVPFITRLRINRSAEGRLEAGGAAGGKSEHLSRTARAARNDTPSYAIGKVRTGHVVRVSVFTCRRTFIRKATDYLHV</sequence>
<keyword evidence="2" id="KW-1185">Reference proteome</keyword>
<organism evidence="1 2">
    <name type="scientific">Nesidiocoris tenuis</name>
    <dbReference type="NCBI Taxonomy" id="355587"/>
    <lineage>
        <taxon>Eukaryota</taxon>
        <taxon>Metazoa</taxon>
        <taxon>Ecdysozoa</taxon>
        <taxon>Arthropoda</taxon>
        <taxon>Hexapoda</taxon>
        <taxon>Insecta</taxon>
        <taxon>Pterygota</taxon>
        <taxon>Neoptera</taxon>
        <taxon>Paraneoptera</taxon>
        <taxon>Hemiptera</taxon>
        <taxon>Heteroptera</taxon>
        <taxon>Panheteroptera</taxon>
        <taxon>Cimicomorpha</taxon>
        <taxon>Miridae</taxon>
        <taxon>Dicyphina</taxon>
        <taxon>Nesidiocoris</taxon>
    </lineage>
</organism>
<evidence type="ECO:0000313" key="1">
    <source>
        <dbReference type="EMBL" id="BES87670.1"/>
    </source>
</evidence>
<reference evidence="1 2" key="1">
    <citation type="submission" date="2023-09" db="EMBL/GenBank/DDBJ databases">
        <title>Nesidiocoris tenuis whole genome shotgun sequence.</title>
        <authorList>
            <person name="Shibata T."/>
            <person name="Shimoda M."/>
            <person name="Kobayashi T."/>
            <person name="Uehara T."/>
        </authorList>
    </citation>
    <scope>NUCLEOTIDE SEQUENCE [LARGE SCALE GENOMIC DNA]</scope>
    <source>
        <strain evidence="1 2">Japan</strain>
    </source>
</reference>
<name>A0ABN7A616_9HEMI</name>
<proteinExistence type="predicted"/>
<evidence type="ECO:0000313" key="2">
    <source>
        <dbReference type="Proteomes" id="UP001307889"/>
    </source>
</evidence>
<dbReference type="Proteomes" id="UP001307889">
    <property type="component" value="Chromosome 1"/>
</dbReference>
<protein>
    <submittedName>
        <fullName evidence="1">Uncharacterized protein</fullName>
    </submittedName>
</protein>
<dbReference type="EMBL" id="AP028909">
    <property type="protein sequence ID" value="BES87670.1"/>
    <property type="molecule type" value="Genomic_DNA"/>
</dbReference>
<accession>A0ABN7A616</accession>